<accession>A0A4V2UQT7</accession>
<name>A0A4V2UQT7_9PROT</name>
<dbReference type="RefSeq" id="WP_165919111.1">
    <property type="nucleotide sequence ID" value="NZ_AP018721.1"/>
</dbReference>
<protein>
    <submittedName>
        <fullName evidence="1">Uncharacterized protein</fullName>
    </submittedName>
</protein>
<reference evidence="1 2" key="1">
    <citation type="submission" date="2019-03" db="EMBL/GenBank/DDBJ databases">
        <title>Genomic Encyclopedia of Type Strains, Phase IV (KMG-IV): sequencing the most valuable type-strain genomes for metagenomic binning, comparative biology and taxonomic classification.</title>
        <authorList>
            <person name="Goeker M."/>
        </authorList>
    </citation>
    <scope>NUCLEOTIDE SEQUENCE [LARGE SCALE GENOMIC DNA]</scope>
    <source>
        <strain evidence="1 2">DSM 103923</strain>
    </source>
</reference>
<gene>
    <name evidence="1" type="ORF">EDC61_10452</name>
</gene>
<evidence type="ECO:0000313" key="2">
    <source>
        <dbReference type="Proteomes" id="UP000295135"/>
    </source>
</evidence>
<sequence>MLINLTIMIAVQFSQRLITVGCLLSIGKQSLRAKKLPAGINRSIAIEIANKKAILAIHPAGLFGKTVAVMVKIRTTPQVSSSNSIPIQV</sequence>
<evidence type="ECO:0000313" key="1">
    <source>
        <dbReference type="EMBL" id="TCS72642.1"/>
    </source>
</evidence>
<proteinExistence type="predicted"/>
<dbReference type="AlphaFoldDB" id="A0A4V2UQT7"/>
<dbReference type="EMBL" id="SLZY01000004">
    <property type="protein sequence ID" value="TCS72642.1"/>
    <property type="molecule type" value="Genomic_DNA"/>
</dbReference>
<keyword evidence="2" id="KW-1185">Reference proteome</keyword>
<comment type="caution">
    <text evidence="1">The sequence shown here is derived from an EMBL/GenBank/DDBJ whole genome shotgun (WGS) entry which is preliminary data.</text>
</comment>
<organism evidence="1 2">
    <name type="scientific">Sulfuritortus calidifontis</name>
    <dbReference type="NCBI Taxonomy" id="1914471"/>
    <lineage>
        <taxon>Bacteria</taxon>
        <taxon>Pseudomonadati</taxon>
        <taxon>Pseudomonadota</taxon>
        <taxon>Betaproteobacteria</taxon>
        <taxon>Nitrosomonadales</taxon>
        <taxon>Thiobacillaceae</taxon>
        <taxon>Sulfuritortus</taxon>
    </lineage>
</organism>
<dbReference type="Proteomes" id="UP000295135">
    <property type="component" value="Unassembled WGS sequence"/>
</dbReference>